<evidence type="ECO:0000313" key="11">
    <source>
        <dbReference type="EMBL" id="OIQ94377.1"/>
    </source>
</evidence>
<dbReference type="Pfam" id="PF01618">
    <property type="entry name" value="MotA_ExbB"/>
    <property type="match status" value="1"/>
</dbReference>
<sequence length="200" mass="22211">MSFNLIHDLVMYFMIGVLLLATYVIIERLIFFAVTLREGKNVENFVHSHLHDKKLHSQIVDTFQTQTSPQAQAICAVVKATEEHHTNEQLEFIVQSIYVAKKPLVGPRLWILDTIITMSPLLGLLGTILGIIDAFHSLASGNAAADPAAVSRGIGTALYATGFGIFIALYAMMFFNYFNNKVEQINNQMKLISLTVLGAR</sequence>
<dbReference type="PANTHER" id="PTHR30625:SF15">
    <property type="entry name" value="BIOPOLYMER TRANSPORT PROTEIN EXBB"/>
    <property type="match status" value="1"/>
</dbReference>
<dbReference type="GO" id="GO:0005886">
    <property type="term" value="C:plasma membrane"/>
    <property type="evidence" value="ECO:0007669"/>
    <property type="project" value="UniProtKB-SubCell"/>
</dbReference>
<protein>
    <submittedName>
        <fullName evidence="11">Colicin uptake protein TolQ</fullName>
    </submittedName>
</protein>
<organism evidence="11">
    <name type="scientific">mine drainage metagenome</name>
    <dbReference type="NCBI Taxonomy" id="410659"/>
    <lineage>
        <taxon>unclassified sequences</taxon>
        <taxon>metagenomes</taxon>
        <taxon>ecological metagenomes</taxon>
    </lineage>
</organism>
<evidence type="ECO:0000256" key="8">
    <source>
        <dbReference type="ARBA" id="ARBA00023136"/>
    </source>
</evidence>
<reference evidence="11" key="1">
    <citation type="submission" date="2016-10" db="EMBL/GenBank/DDBJ databases">
        <title>Sequence of Gallionella enrichment culture.</title>
        <authorList>
            <person name="Poehlein A."/>
            <person name="Muehling M."/>
            <person name="Daniel R."/>
        </authorList>
    </citation>
    <scope>NUCLEOTIDE SEQUENCE</scope>
</reference>
<dbReference type="InterPro" id="IPR002898">
    <property type="entry name" value="MotA_ExbB_proton_chnl"/>
</dbReference>
<feature type="transmembrane region" description="Helical" evidence="9">
    <location>
        <begin position="12"/>
        <end position="34"/>
    </location>
</feature>
<keyword evidence="4" id="KW-1003">Cell membrane</keyword>
<dbReference type="PANTHER" id="PTHR30625">
    <property type="entry name" value="PROTEIN TOLQ"/>
    <property type="match status" value="1"/>
</dbReference>
<feature type="domain" description="MotA/TolQ/ExbB proton channel" evidence="10">
    <location>
        <begin position="70"/>
        <end position="190"/>
    </location>
</feature>
<keyword evidence="8 9" id="KW-0472">Membrane</keyword>
<evidence type="ECO:0000259" key="10">
    <source>
        <dbReference type="Pfam" id="PF01618"/>
    </source>
</evidence>
<feature type="transmembrane region" description="Helical" evidence="9">
    <location>
        <begin position="157"/>
        <end position="178"/>
    </location>
</feature>
<accession>A0A1J5RF34</accession>
<proteinExistence type="inferred from homology"/>
<keyword evidence="3" id="KW-0813">Transport</keyword>
<gene>
    <name evidence="11" type="ORF">GALL_236240</name>
</gene>
<keyword evidence="5 9" id="KW-0812">Transmembrane</keyword>
<keyword evidence="6" id="KW-0653">Protein transport</keyword>
<dbReference type="GO" id="GO:0017038">
    <property type="term" value="P:protein import"/>
    <property type="evidence" value="ECO:0007669"/>
    <property type="project" value="TreeGrafter"/>
</dbReference>
<dbReference type="InterPro" id="IPR050790">
    <property type="entry name" value="ExbB/TolQ_transport"/>
</dbReference>
<comment type="caution">
    <text evidence="11">The sequence shown here is derived from an EMBL/GenBank/DDBJ whole genome shotgun (WGS) entry which is preliminary data.</text>
</comment>
<keyword evidence="7 9" id="KW-1133">Transmembrane helix</keyword>
<evidence type="ECO:0000256" key="3">
    <source>
        <dbReference type="ARBA" id="ARBA00022448"/>
    </source>
</evidence>
<evidence type="ECO:0000256" key="4">
    <source>
        <dbReference type="ARBA" id="ARBA00022475"/>
    </source>
</evidence>
<evidence type="ECO:0000256" key="2">
    <source>
        <dbReference type="ARBA" id="ARBA00010442"/>
    </source>
</evidence>
<evidence type="ECO:0000256" key="9">
    <source>
        <dbReference type="SAM" id="Phobius"/>
    </source>
</evidence>
<comment type="similarity">
    <text evidence="2">Belongs to the ExbB/TolQ family.</text>
</comment>
<evidence type="ECO:0000256" key="5">
    <source>
        <dbReference type="ARBA" id="ARBA00022692"/>
    </source>
</evidence>
<feature type="transmembrane region" description="Helical" evidence="9">
    <location>
        <begin position="110"/>
        <end position="132"/>
    </location>
</feature>
<evidence type="ECO:0000256" key="1">
    <source>
        <dbReference type="ARBA" id="ARBA00004651"/>
    </source>
</evidence>
<dbReference type="AlphaFoldDB" id="A0A1J5RF34"/>
<name>A0A1J5RF34_9ZZZZ</name>
<comment type="subcellular location">
    <subcellularLocation>
        <location evidence="1">Cell membrane</location>
        <topology evidence="1">Multi-pass membrane protein</topology>
    </subcellularLocation>
</comment>
<dbReference type="EMBL" id="MLJW01000187">
    <property type="protein sequence ID" value="OIQ94377.1"/>
    <property type="molecule type" value="Genomic_DNA"/>
</dbReference>
<evidence type="ECO:0000256" key="7">
    <source>
        <dbReference type="ARBA" id="ARBA00022989"/>
    </source>
</evidence>
<evidence type="ECO:0000256" key="6">
    <source>
        <dbReference type="ARBA" id="ARBA00022927"/>
    </source>
</evidence>